<feature type="compositionally biased region" description="Low complexity" evidence="1">
    <location>
        <begin position="14"/>
        <end position="24"/>
    </location>
</feature>
<feature type="compositionally biased region" description="Low complexity" evidence="1">
    <location>
        <begin position="36"/>
        <end position="46"/>
    </location>
</feature>
<feature type="compositionally biased region" description="Pro residues" evidence="1">
    <location>
        <begin position="149"/>
        <end position="160"/>
    </location>
</feature>
<organism evidence="2 3">
    <name type="scientific">Agaricus bisporus var. burnettii</name>
    <dbReference type="NCBI Taxonomy" id="192524"/>
    <lineage>
        <taxon>Eukaryota</taxon>
        <taxon>Fungi</taxon>
        <taxon>Dikarya</taxon>
        <taxon>Basidiomycota</taxon>
        <taxon>Agaricomycotina</taxon>
        <taxon>Agaricomycetes</taxon>
        <taxon>Agaricomycetidae</taxon>
        <taxon>Agaricales</taxon>
        <taxon>Agaricineae</taxon>
        <taxon>Agaricaceae</taxon>
        <taxon>Agaricus</taxon>
    </lineage>
</organism>
<gene>
    <name evidence="2" type="ORF">Agabi119p4_2188</name>
</gene>
<feature type="region of interest" description="Disordered" evidence="1">
    <location>
        <begin position="1"/>
        <end position="204"/>
    </location>
</feature>
<dbReference type="AlphaFoldDB" id="A0A8H7F8Q5"/>
<evidence type="ECO:0000313" key="3">
    <source>
        <dbReference type="Proteomes" id="UP000629468"/>
    </source>
</evidence>
<feature type="compositionally biased region" description="Basic residues" evidence="1">
    <location>
        <begin position="352"/>
        <end position="362"/>
    </location>
</feature>
<accession>A0A8H7F8Q5</accession>
<evidence type="ECO:0000256" key="1">
    <source>
        <dbReference type="SAM" id="MobiDB-lite"/>
    </source>
</evidence>
<protein>
    <submittedName>
        <fullName evidence="2">Uncharacterized protein</fullName>
    </submittedName>
</protein>
<name>A0A8H7F8Q5_AGABI</name>
<feature type="compositionally biased region" description="Polar residues" evidence="1">
    <location>
        <begin position="92"/>
        <end position="104"/>
    </location>
</feature>
<comment type="caution">
    <text evidence="2">The sequence shown here is derived from an EMBL/GenBank/DDBJ whole genome shotgun (WGS) entry which is preliminary data.</text>
</comment>
<dbReference type="EMBL" id="JABXXO010000003">
    <property type="protein sequence ID" value="KAF7782812.1"/>
    <property type="molecule type" value="Genomic_DNA"/>
</dbReference>
<proteinExistence type="predicted"/>
<sequence>MPRTRNVTRQQWDAAVAADPTAAAIRSSSLHHGRSQRGSSLSVGSSKENYFGDEEAKENQTPPLVRGKSKGKAVAAGERRGRLGRKRPLQDITDTVATRPNLPSHSDDIPRRRRRRVRQILDVTPVSPLSPSPAKRREPQARHFRFPSSLPPSSPPPPLPLSLDQASADPRNPVWKDIIPEDQEDLPIASDDADRRPSSDPFGFFTVERELKAKRTAGPSTQAREAGGVILVPATSPLRLDLSAVLDTDDEEEDSISPCATPLTPHKRKRKRTDEEGKEVLLLSPTTESLPSSPSPLKVRGSWVKEQAIQGHSDFVRSSTGHSDNVRDALTGASEKEDEDDGNETVTEMTHRVLRSSTKGKGKQKEEASSVSKRKIRRKAHDEDGNKTPSDPIECAQRLINRLPKRRTKVKEEADNKGSKSREKAKTKRTRKPESKKQKGKAPATAKPDKERLAMRDYFKQLDQYSLEEEKVYVI</sequence>
<evidence type="ECO:0000313" key="2">
    <source>
        <dbReference type="EMBL" id="KAF7782812.1"/>
    </source>
</evidence>
<feature type="compositionally biased region" description="Low complexity" evidence="1">
    <location>
        <begin position="281"/>
        <end position="297"/>
    </location>
</feature>
<feature type="region of interest" description="Disordered" evidence="1">
    <location>
        <begin position="248"/>
        <end position="452"/>
    </location>
</feature>
<reference evidence="2 3" key="1">
    <citation type="journal article" name="Sci. Rep.">
        <title>Telomere-to-telomere assembled and centromere annotated genomes of the two main subspecies of the button mushroom Agaricus bisporus reveal especially polymorphic chromosome ends.</title>
        <authorList>
            <person name="Sonnenberg A.S.M."/>
            <person name="Sedaghat-Telgerd N."/>
            <person name="Lavrijssen B."/>
            <person name="Ohm R.A."/>
            <person name="Hendrickx P.M."/>
            <person name="Scholtmeijer K."/>
            <person name="Baars J.J.P."/>
            <person name="van Peer A."/>
        </authorList>
    </citation>
    <scope>NUCLEOTIDE SEQUENCE [LARGE SCALE GENOMIC DNA]</scope>
    <source>
        <strain evidence="2 3">H119_p4</strain>
    </source>
</reference>
<feature type="compositionally biased region" description="Basic and acidic residues" evidence="1">
    <location>
        <begin position="410"/>
        <end position="424"/>
    </location>
</feature>
<dbReference type="Proteomes" id="UP000629468">
    <property type="component" value="Unassembled WGS sequence"/>
</dbReference>
<feature type="compositionally biased region" description="Polar residues" evidence="1">
    <location>
        <begin position="1"/>
        <end position="11"/>
    </location>
</feature>